<evidence type="ECO:0000256" key="6">
    <source>
        <dbReference type="RuleBase" id="RU000461"/>
    </source>
</evidence>
<dbReference type="InterPro" id="IPR002401">
    <property type="entry name" value="Cyt_P450_E_grp-I"/>
</dbReference>
<dbReference type="PRINTS" id="PR00385">
    <property type="entry name" value="P450"/>
</dbReference>
<dbReference type="Gene3D" id="1.10.630.10">
    <property type="entry name" value="Cytochrome P450"/>
    <property type="match status" value="1"/>
</dbReference>
<comment type="similarity">
    <text evidence="2 6">Belongs to the cytochrome P450 family.</text>
</comment>
<dbReference type="GO" id="GO:0004497">
    <property type="term" value="F:monooxygenase activity"/>
    <property type="evidence" value="ECO:0007669"/>
    <property type="project" value="UniProtKB-KW"/>
</dbReference>
<evidence type="ECO:0000256" key="3">
    <source>
        <dbReference type="ARBA" id="ARBA00022723"/>
    </source>
</evidence>
<keyword evidence="6" id="KW-0503">Monooxygenase</keyword>
<feature type="binding site" description="axial binding residue" evidence="5">
    <location>
        <position position="328"/>
    </location>
    <ligand>
        <name>heme</name>
        <dbReference type="ChEBI" id="CHEBI:30413"/>
    </ligand>
    <ligandPart>
        <name>Fe</name>
        <dbReference type="ChEBI" id="CHEBI:18248"/>
    </ligandPart>
</feature>
<dbReference type="PROSITE" id="PS00086">
    <property type="entry name" value="CYTOCHROME_P450"/>
    <property type="match status" value="1"/>
</dbReference>
<dbReference type="EMBL" id="CAJPDR010000108">
    <property type="protein sequence ID" value="CAF9918076.1"/>
    <property type="molecule type" value="Genomic_DNA"/>
</dbReference>
<reference evidence="8" key="1">
    <citation type="submission" date="2021-03" db="EMBL/GenBank/DDBJ databases">
        <authorList>
            <person name="Tagirdzhanova G."/>
        </authorList>
    </citation>
    <scope>NUCLEOTIDE SEQUENCE</scope>
</reference>
<protein>
    <recommendedName>
        <fullName evidence="10">Cytochrome P450</fullName>
    </recommendedName>
</protein>
<dbReference type="PANTHER" id="PTHR24305:SF232">
    <property type="entry name" value="P450, PUTATIVE (EUROFUNG)-RELATED"/>
    <property type="match status" value="1"/>
</dbReference>
<keyword evidence="7" id="KW-1133">Transmembrane helix</keyword>
<gene>
    <name evidence="8" type="ORF">ALECFALPRED_000536</name>
</gene>
<accession>A0A8H3F4M4</accession>
<dbReference type="InterPro" id="IPR017972">
    <property type="entry name" value="Cyt_P450_CS"/>
</dbReference>
<dbReference type="InterPro" id="IPR001128">
    <property type="entry name" value="Cyt_P450"/>
</dbReference>
<evidence type="ECO:0000313" key="9">
    <source>
        <dbReference type="Proteomes" id="UP000664203"/>
    </source>
</evidence>
<keyword evidence="4 5" id="KW-0408">Iron</keyword>
<keyword evidence="3 5" id="KW-0479">Metal-binding</keyword>
<comment type="caution">
    <text evidence="8">The sequence shown here is derived from an EMBL/GenBank/DDBJ whole genome shotgun (WGS) entry which is preliminary data.</text>
</comment>
<dbReference type="InterPro" id="IPR036396">
    <property type="entry name" value="Cyt_P450_sf"/>
</dbReference>
<name>A0A8H3F4M4_9LECA</name>
<feature type="transmembrane region" description="Helical" evidence="7">
    <location>
        <begin position="169"/>
        <end position="196"/>
    </location>
</feature>
<dbReference type="Pfam" id="PF00067">
    <property type="entry name" value="p450"/>
    <property type="match status" value="1"/>
</dbReference>
<keyword evidence="7" id="KW-0472">Membrane</keyword>
<dbReference type="AlphaFoldDB" id="A0A8H3F4M4"/>
<comment type="cofactor">
    <cofactor evidence="1 5">
        <name>heme</name>
        <dbReference type="ChEBI" id="CHEBI:30413"/>
    </cofactor>
</comment>
<keyword evidence="7" id="KW-0812">Transmembrane</keyword>
<keyword evidence="5 6" id="KW-0349">Heme</keyword>
<evidence type="ECO:0008006" key="10">
    <source>
        <dbReference type="Google" id="ProtNLM"/>
    </source>
</evidence>
<keyword evidence="9" id="KW-1185">Reference proteome</keyword>
<evidence type="ECO:0000256" key="4">
    <source>
        <dbReference type="ARBA" id="ARBA00023004"/>
    </source>
</evidence>
<dbReference type="PRINTS" id="PR00463">
    <property type="entry name" value="EP450I"/>
</dbReference>
<proteinExistence type="inferred from homology"/>
<organism evidence="8 9">
    <name type="scientific">Alectoria fallacina</name>
    <dbReference type="NCBI Taxonomy" id="1903189"/>
    <lineage>
        <taxon>Eukaryota</taxon>
        <taxon>Fungi</taxon>
        <taxon>Dikarya</taxon>
        <taxon>Ascomycota</taxon>
        <taxon>Pezizomycotina</taxon>
        <taxon>Lecanoromycetes</taxon>
        <taxon>OSLEUM clade</taxon>
        <taxon>Lecanoromycetidae</taxon>
        <taxon>Lecanorales</taxon>
        <taxon>Lecanorineae</taxon>
        <taxon>Parmeliaceae</taxon>
        <taxon>Alectoria</taxon>
    </lineage>
</organism>
<evidence type="ECO:0000256" key="5">
    <source>
        <dbReference type="PIRSR" id="PIRSR602401-1"/>
    </source>
</evidence>
<dbReference type="SUPFAM" id="SSF48264">
    <property type="entry name" value="Cytochrome P450"/>
    <property type="match status" value="1"/>
</dbReference>
<evidence type="ECO:0000313" key="8">
    <source>
        <dbReference type="EMBL" id="CAF9918076.1"/>
    </source>
</evidence>
<dbReference type="InterPro" id="IPR050121">
    <property type="entry name" value="Cytochrome_P450_monoxygenase"/>
</dbReference>
<dbReference type="PANTHER" id="PTHR24305">
    <property type="entry name" value="CYTOCHROME P450"/>
    <property type="match status" value="1"/>
</dbReference>
<dbReference type="GO" id="GO:0020037">
    <property type="term" value="F:heme binding"/>
    <property type="evidence" value="ECO:0007669"/>
    <property type="project" value="InterPro"/>
</dbReference>
<sequence length="383" mass="43292">MSSLVQYEPLVDIVTVKFLDQTEALFSSKNSICNFAEWLQFLAFDVIGQITYSKSHGFVDRGEDIDGMVGYLGKLFSYVAPVGQLPMLDRLFLKNPLLRFLDKHGIMSFTFPVVTFAKARMNERLREIEVMKAHGIDTAATVIGRRGDLLSMFLKAKEDRPAFFHDGRVLTMAVSMAFAGSETTAISLAAVFYYLLKNRSCYARLMRELDEAIDSGIIENRPNGLVTWSESQRLPYLDACVKEAFRLHPAAGLPLERVVPVDGLEICGQLIPGGTIVGCSAWVIHRRPEIFGADVETYRPERWLEANKGTKKSMEGCMIQFGMGARTCIGKNISLLEIYKLVPSFLRRFEVDLASPNKEWRLHNAWFVKQLDFNTTFRLRSMA</sequence>
<dbReference type="Proteomes" id="UP000664203">
    <property type="component" value="Unassembled WGS sequence"/>
</dbReference>
<evidence type="ECO:0000256" key="1">
    <source>
        <dbReference type="ARBA" id="ARBA00001971"/>
    </source>
</evidence>
<evidence type="ECO:0000256" key="7">
    <source>
        <dbReference type="SAM" id="Phobius"/>
    </source>
</evidence>
<evidence type="ECO:0000256" key="2">
    <source>
        <dbReference type="ARBA" id="ARBA00010617"/>
    </source>
</evidence>
<dbReference type="OrthoDB" id="3934656at2759"/>
<dbReference type="GO" id="GO:0005506">
    <property type="term" value="F:iron ion binding"/>
    <property type="evidence" value="ECO:0007669"/>
    <property type="project" value="InterPro"/>
</dbReference>
<dbReference type="GO" id="GO:0016705">
    <property type="term" value="F:oxidoreductase activity, acting on paired donors, with incorporation or reduction of molecular oxygen"/>
    <property type="evidence" value="ECO:0007669"/>
    <property type="project" value="InterPro"/>
</dbReference>
<keyword evidence="6" id="KW-0560">Oxidoreductase</keyword>
<dbReference type="CDD" id="cd11060">
    <property type="entry name" value="CYP57A1-like"/>
    <property type="match status" value="1"/>
</dbReference>